<evidence type="ECO:0000256" key="6">
    <source>
        <dbReference type="ARBA" id="ARBA00022741"/>
    </source>
</evidence>
<dbReference type="Pfam" id="PF01259">
    <property type="entry name" value="SAICAR_synt"/>
    <property type="match status" value="1"/>
</dbReference>
<dbReference type="FunFam" id="3.30.200.20:FF:000086">
    <property type="entry name" value="Phosphoribosylaminoimidazole-succinocarboxamide synthase"/>
    <property type="match status" value="1"/>
</dbReference>
<sequence length="241" mass="27784">MKKTSELYRGKSKTVYCTEEKDFLIIHFRDDISANNGLKFQNFAGKGSINNAINHFVMTKLQDNGIKCHLENKISDNELLVKKLIMLPIECVLRNRAAGSLIKRIDIKEGIVLNPPIFEIFLKNDMKNDPMINHSYCETFGWVSKKHLITMKSITYKINDILNKLFNDISIILVDFKLEFGLLNNEIVLGDEFSPDTARLWDIKNMDKLDKDLFRKNPTNSSGVIQAYELVASRLSNYFIK</sequence>
<evidence type="ECO:0000256" key="3">
    <source>
        <dbReference type="ARBA" id="ARBA00012217"/>
    </source>
</evidence>
<evidence type="ECO:0000256" key="10">
    <source>
        <dbReference type="ARBA" id="ARBA00048475"/>
    </source>
</evidence>
<dbReference type="InterPro" id="IPR018236">
    <property type="entry name" value="SAICAR_synthetase_CS"/>
</dbReference>
<accession>A0A2P5SYE5</accession>
<dbReference type="OrthoDB" id="9801549at2"/>
<evidence type="ECO:0000259" key="12">
    <source>
        <dbReference type="Pfam" id="PF01259"/>
    </source>
</evidence>
<dbReference type="GO" id="GO:0006189">
    <property type="term" value="P:'de novo' IMP biosynthetic process"/>
    <property type="evidence" value="ECO:0007669"/>
    <property type="project" value="UniProtKB-UniRule"/>
</dbReference>
<keyword evidence="7 11" id="KW-0658">Purine biosynthesis</keyword>
<dbReference type="UniPathway" id="UPA00074">
    <property type="reaction ID" value="UER00131"/>
</dbReference>
<dbReference type="InterPro" id="IPR028923">
    <property type="entry name" value="SAICAR_synt/ADE2_N"/>
</dbReference>
<evidence type="ECO:0000256" key="1">
    <source>
        <dbReference type="ARBA" id="ARBA00004672"/>
    </source>
</evidence>
<keyword evidence="6 11" id="KW-0547">Nucleotide-binding</keyword>
<protein>
    <recommendedName>
        <fullName evidence="4 11">Phosphoribosylaminoimidazole-succinocarboxamide synthase</fullName>
        <ecNumber evidence="3 11">6.3.2.6</ecNumber>
    </recommendedName>
    <alternativeName>
        <fullName evidence="9 11">SAICAR synthetase</fullName>
    </alternativeName>
</protein>
<evidence type="ECO:0000256" key="2">
    <source>
        <dbReference type="ARBA" id="ARBA00010190"/>
    </source>
</evidence>
<dbReference type="RefSeq" id="WP_136131364.1">
    <property type="nucleotide sequence ID" value="NZ_PDKS01000001.1"/>
</dbReference>
<dbReference type="HAMAP" id="MF_00137">
    <property type="entry name" value="SAICAR_synth"/>
    <property type="match status" value="1"/>
</dbReference>
<feature type="domain" description="SAICAR synthetase/ADE2 N-terminal" evidence="12">
    <location>
        <begin position="7"/>
        <end position="221"/>
    </location>
</feature>
<proteinExistence type="inferred from homology"/>
<comment type="caution">
    <text evidence="13">The sequence shown here is derived from an EMBL/GenBank/DDBJ whole genome shotgun (WGS) entry which is preliminary data.</text>
</comment>
<dbReference type="InterPro" id="IPR050089">
    <property type="entry name" value="SAICAR_synthetase"/>
</dbReference>
<evidence type="ECO:0000256" key="8">
    <source>
        <dbReference type="ARBA" id="ARBA00022840"/>
    </source>
</evidence>
<dbReference type="FunFam" id="3.30.470.20:FF:000006">
    <property type="entry name" value="Phosphoribosylaminoimidazole-succinocarboxamide synthase"/>
    <property type="match status" value="1"/>
</dbReference>
<comment type="catalytic activity">
    <reaction evidence="10 11">
        <text>5-amino-1-(5-phospho-D-ribosyl)imidazole-4-carboxylate + L-aspartate + ATP = (2S)-2-[5-amino-1-(5-phospho-beta-D-ribosyl)imidazole-4-carboxamido]succinate + ADP + phosphate + 2 H(+)</text>
        <dbReference type="Rhea" id="RHEA:22628"/>
        <dbReference type="ChEBI" id="CHEBI:15378"/>
        <dbReference type="ChEBI" id="CHEBI:29991"/>
        <dbReference type="ChEBI" id="CHEBI:30616"/>
        <dbReference type="ChEBI" id="CHEBI:43474"/>
        <dbReference type="ChEBI" id="CHEBI:58443"/>
        <dbReference type="ChEBI" id="CHEBI:77657"/>
        <dbReference type="ChEBI" id="CHEBI:456216"/>
        <dbReference type="EC" id="6.3.2.6"/>
    </reaction>
</comment>
<name>A0A2P5SYE5_9GAMM</name>
<dbReference type="Gene3D" id="3.30.200.20">
    <property type="entry name" value="Phosphorylase Kinase, domain 1"/>
    <property type="match status" value="1"/>
</dbReference>
<dbReference type="GO" id="GO:0005524">
    <property type="term" value="F:ATP binding"/>
    <property type="evidence" value="ECO:0007669"/>
    <property type="project" value="UniProtKB-KW"/>
</dbReference>
<gene>
    <name evidence="11" type="primary">purC</name>
    <name evidence="13" type="ORF">CRV11_00290</name>
</gene>
<keyword evidence="8 11" id="KW-0067">ATP-binding</keyword>
<evidence type="ECO:0000256" key="7">
    <source>
        <dbReference type="ARBA" id="ARBA00022755"/>
    </source>
</evidence>
<dbReference type="CDD" id="cd01415">
    <property type="entry name" value="SAICAR_synt_PurC"/>
    <property type="match status" value="1"/>
</dbReference>
<comment type="pathway">
    <text evidence="1 11">Purine metabolism; IMP biosynthesis via de novo pathway; 5-amino-1-(5-phospho-D-ribosyl)imidazole-4-carboxamide from 5-amino-1-(5-phospho-D-ribosyl)imidazole-4-carboxylate: step 1/2.</text>
</comment>
<dbReference type="PANTHER" id="PTHR43599">
    <property type="entry name" value="MULTIFUNCTIONAL PROTEIN ADE2"/>
    <property type="match status" value="1"/>
</dbReference>
<dbReference type="PROSITE" id="PS01058">
    <property type="entry name" value="SAICAR_SYNTHETASE_2"/>
    <property type="match status" value="1"/>
</dbReference>
<evidence type="ECO:0000313" key="14">
    <source>
        <dbReference type="Proteomes" id="UP000296034"/>
    </source>
</evidence>
<dbReference type="NCBIfam" id="TIGR00081">
    <property type="entry name" value="purC"/>
    <property type="match status" value="1"/>
</dbReference>
<evidence type="ECO:0000313" key="13">
    <source>
        <dbReference type="EMBL" id="PPI87367.1"/>
    </source>
</evidence>
<reference evidence="13 14" key="1">
    <citation type="journal article" date="2018" name="Genome Biol. Evol.">
        <title>Cladogenesis and Genomic Streamlining in Extracellular Endosymbionts of Tropical Stink Bugs.</title>
        <authorList>
            <person name="Otero-Bravo A."/>
            <person name="Goffredi S."/>
            <person name="Sabree Z.L."/>
        </authorList>
    </citation>
    <scope>NUCLEOTIDE SEQUENCE [LARGE SCALE GENOMIC DNA]</scope>
    <source>
        <strain evidence="13 14">SoET</strain>
    </source>
</reference>
<evidence type="ECO:0000256" key="9">
    <source>
        <dbReference type="ARBA" id="ARBA00030409"/>
    </source>
</evidence>
<dbReference type="SUPFAM" id="SSF56104">
    <property type="entry name" value="SAICAR synthase-like"/>
    <property type="match status" value="1"/>
</dbReference>
<evidence type="ECO:0000256" key="11">
    <source>
        <dbReference type="HAMAP-Rule" id="MF_00137"/>
    </source>
</evidence>
<keyword evidence="5 11" id="KW-0436">Ligase</keyword>
<dbReference type="Proteomes" id="UP000296034">
    <property type="component" value="Unassembled WGS sequence"/>
</dbReference>
<dbReference type="InterPro" id="IPR033934">
    <property type="entry name" value="SAICAR_synt_PurC"/>
</dbReference>
<organism evidence="13 14">
    <name type="scientific">Candidatus Pantoea edessiphila</name>
    <dbReference type="NCBI Taxonomy" id="2044610"/>
    <lineage>
        <taxon>Bacteria</taxon>
        <taxon>Pseudomonadati</taxon>
        <taxon>Pseudomonadota</taxon>
        <taxon>Gammaproteobacteria</taxon>
        <taxon>Enterobacterales</taxon>
        <taxon>Erwiniaceae</taxon>
        <taxon>Pantoea</taxon>
    </lineage>
</organism>
<comment type="similarity">
    <text evidence="2 11">Belongs to the SAICAR synthetase family.</text>
</comment>
<dbReference type="GO" id="GO:0004639">
    <property type="term" value="F:phosphoribosylaminoimidazolesuccinocarboxamide synthase activity"/>
    <property type="evidence" value="ECO:0007669"/>
    <property type="project" value="UniProtKB-UniRule"/>
</dbReference>
<dbReference type="EMBL" id="PDKS01000001">
    <property type="protein sequence ID" value="PPI87367.1"/>
    <property type="molecule type" value="Genomic_DNA"/>
</dbReference>
<dbReference type="Gene3D" id="3.30.470.20">
    <property type="entry name" value="ATP-grasp fold, B domain"/>
    <property type="match status" value="1"/>
</dbReference>
<evidence type="ECO:0000256" key="5">
    <source>
        <dbReference type="ARBA" id="ARBA00022598"/>
    </source>
</evidence>
<dbReference type="EC" id="6.3.2.6" evidence="3 11"/>
<dbReference type="GO" id="GO:0005829">
    <property type="term" value="C:cytosol"/>
    <property type="evidence" value="ECO:0007669"/>
    <property type="project" value="TreeGrafter"/>
</dbReference>
<dbReference type="PROSITE" id="PS01057">
    <property type="entry name" value="SAICAR_SYNTHETASE_1"/>
    <property type="match status" value="1"/>
</dbReference>
<evidence type="ECO:0000256" key="4">
    <source>
        <dbReference type="ARBA" id="ARBA00016460"/>
    </source>
</evidence>
<dbReference type="InterPro" id="IPR001636">
    <property type="entry name" value="SAICAR_synth"/>
</dbReference>
<dbReference type="AlphaFoldDB" id="A0A2P5SYE5"/>
<dbReference type="GO" id="GO:0009236">
    <property type="term" value="P:cobalamin biosynthetic process"/>
    <property type="evidence" value="ECO:0007669"/>
    <property type="project" value="InterPro"/>
</dbReference>
<dbReference type="PANTHER" id="PTHR43599:SF3">
    <property type="entry name" value="SI:DKEY-6E2.2"/>
    <property type="match status" value="1"/>
</dbReference>